<feature type="transmembrane region" description="Helical" evidence="5">
    <location>
        <begin position="258"/>
        <end position="278"/>
    </location>
</feature>
<feature type="transmembrane region" description="Helical" evidence="5">
    <location>
        <begin position="212"/>
        <end position="237"/>
    </location>
</feature>
<dbReference type="OrthoDB" id="2327445at2759"/>
<evidence type="ECO:0008006" key="8">
    <source>
        <dbReference type="Google" id="ProtNLM"/>
    </source>
</evidence>
<comment type="caution">
    <text evidence="6">The sequence shown here is derived from an EMBL/GenBank/DDBJ whole genome shotgun (WGS) entry which is preliminary data.</text>
</comment>
<dbReference type="RefSeq" id="XP_013325662.1">
    <property type="nucleotide sequence ID" value="XM_013470208.1"/>
</dbReference>
<proteinExistence type="predicted"/>
<evidence type="ECO:0000256" key="2">
    <source>
        <dbReference type="ARBA" id="ARBA00022692"/>
    </source>
</evidence>
<dbReference type="PANTHER" id="PTHR28019:SF2">
    <property type="entry name" value="CELL MEMBRANE PROTEIN YLR413W-RELATED"/>
    <property type="match status" value="1"/>
</dbReference>
<organism evidence="6 7">
    <name type="scientific">Rasamsonia emersonii (strain ATCC 16479 / CBS 393.64 / IMI 116815)</name>
    <dbReference type="NCBI Taxonomy" id="1408163"/>
    <lineage>
        <taxon>Eukaryota</taxon>
        <taxon>Fungi</taxon>
        <taxon>Dikarya</taxon>
        <taxon>Ascomycota</taxon>
        <taxon>Pezizomycotina</taxon>
        <taxon>Eurotiomycetes</taxon>
        <taxon>Eurotiomycetidae</taxon>
        <taxon>Eurotiales</taxon>
        <taxon>Trichocomaceae</taxon>
        <taxon>Rasamsonia</taxon>
    </lineage>
</organism>
<dbReference type="InterPro" id="IPR009571">
    <property type="entry name" value="SUR7/Rim9-like_fungi"/>
</dbReference>
<dbReference type="PANTHER" id="PTHR28019">
    <property type="entry name" value="CELL MEMBRANE PROTEIN YLR413W-RELATED"/>
    <property type="match status" value="1"/>
</dbReference>
<dbReference type="InterPro" id="IPR052413">
    <property type="entry name" value="SUR7_domain"/>
</dbReference>
<gene>
    <name evidence="6" type="ORF">T310_7000</name>
</gene>
<evidence type="ECO:0000256" key="4">
    <source>
        <dbReference type="ARBA" id="ARBA00023136"/>
    </source>
</evidence>
<dbReference type="GO" id="GO:0051285">
    <property type="term" value="C:cell cortex of cell tip"/>
    <property type="evidence" value="ECO:0007669"/>
    <property type="project" value="TreeGrafter"/>
</dbReference>
<keyword evidence="4 5" id="KW-0472">Membrane</keyword>
<evidence type="ECO:0000313" key="7">
    <source>
        <dbReference type="Proteomes" id="UP000053958"/>
    </source>
</evidence>
<dbReference type="InterPro" id="IPR017974">
    <property type="entry name" value="Claudin_CS"/>
</dbReference>
<dbReference type="EMBL" id="LASV01000388">
    <property type="protein sequence ID" value="KKA19050.1"/>
    <property type="molecule type" value="Genomic_DNA"/>
</dbReference>
<reference evidence="6 7" key="1">
    <citation type="submission" date="2015-04" db="EMBL/GenBank/DDBJ databases">
        <authorList>
            <person name="Heijne W.H."/>
            <person name="Fedorova N.D."/>
            <person name="Nierman W.C."/>
            <person name="Vollebregt A.W."/>
            <person name="Zhao Z."/>
            <person name="Wu L."/>
            <person name="Kumar M."/>
            <person name="Stam H."/>
            <person name="van den Berg M.A."/>
            <person name="Pel H.J."/>
        </authorList>
    </citation>
    <scope>NUCLEOTIDE SEQUENCE [LARGE SCALE GENOMIC DNA]</scope>
    <source>
        <strain evidence="6 7">CBS 393.64</strain>
    </source>
</reference>
<feature type="transmembrane region" description="Helical" evidence="5">
    <location>
        <begin position="28"/>
        <end position="50"/>
    </location>
</feature>
<keyword evidence="2 5" id="KW-0812">Transmembrane</keyword>
<accession>A0A0F4YLQ0</accession>
<comment type="subcellular location">
    <subcellularLocation>
        <location evidence="1">Membrane</location>
        <topology evidence="1">Multi-pass membrane protein</topology>
    </subcellularLocation>
</comment>
<dbReference type="GO" id="GO:0005886">
    <property type="term" value="C:plasma membrane"/>
    <property type="evidence" value="ECO:0007669"/>
    <property type="project" value="InterPro"/>
</dbReference>
<evidence type="ECO:0000256" key="3">
    <source>
        <dbReference type="ARBA" id="ARBA00022989"/>
    </source>
</evidence>
<evidence type="ECO:0000256" key="1">
    <source>
        <dbReference type="ARBA" id="ARBA00004141"/>
    </source>
</evidence>
<dbReference type="GeneID" id="25319277"/>
<evidence type="ECO:0000313" key="6">
    <source>
        <dbReference type="EMBL" id="KKA19050.1"/>
    </source>
</evidence>
<dbReference type="AlphaFoldDB" id="A0A0F4YLQ0"/>
<sequence length="329" mass="36910">MADADAGSRKEAQPYALRRRTTVVWHRLFRSLLYLLAWIFLVLVEIGNVANKPVLRDTYFLKLDLSNIIPLSVPNAVFINSIARSIGLHDFYQVGLWNFCEGYDNTGITSCSKPETLYWFDPVRILVNELLSGATIALPMEITRALAIARIASHWMFGLFLIGAILSFLAIFITPLAVSSRPPQSISPDPHVNEAVRPHHRVTFVLFRSFPMVIFTFLTALTTIVASVVATVMFTIFRNVFTGNQVNLNIKANLGTRMLAFMWIASGLTFIGFLVQVASCCCACCGGRKARRELRHKTNLDEKHHGPNSGDGLTVKRRRLGWRSNRVDV</sequence>
<keyword evidence="7" id="KW-1185">Reference proteome</keyword>
<name>A0A0F4YLQ0_RASE3</name>
<dbReference type="GO" id="GO:0031505">
    <property type="term" value="P:fungal-type cell wall organization"/>
    <property type="evidence" value="ECO:0007669"/>
    <property type="project" value="TreeGrafter"/>
</dbReference>
<keyword evidence="3 5" id="KW-1133">Transmembrane helix</keyword>
<dbReference type="STRING" id="1408163.A0A0F4YLQ0"/>
<dbReference type="PROSITE" id="PS01346">
    <property type="entry name" value="CLAUDIN"/>
    <property type="match status" value="1"/>
</dbReference>
<dbReference type="Pfam" id="PF06687">
    <property type="entry name" value="SUR7"/>
    <property type="match status" value="1"/>
</dbReference>
<dbReference type="Proteomes" id="UP000053958">
    <property type="component" value="Unassembled WGS sequence"/>
</dbReference>
<protein>
    <recommendedName>
        <fullName evidence="8">Integral membrane protein</fullName>
    </recommendedName>
</protein>
<evidence type="ECO:0000256" key="5">
    <source>
        <dbReference type="SAM" id="Phobius"/>
    </source>
</evidence>
<feature type="transmembrane region" description="Helical" evidence="5">
    <location>
        <begin position="155"/>
        <end position="178"/>
    </location>
</feature>